<dbReference type="GO" id="GO:0007249">
    <property type="term" value="P:canonical NF-kappaB signal transduction"/>
    <property type="evidence" value="ECO:0007669"/>
    <property type="project" value="TreeGrafter"/>
</dbReference>
<dbReference type="InterPro" id="IPR011539">
    <property type="entry name" value="RHD_DNA_bind_dom"/>
</dbReference>
<feature type="compositionally biased region" description="Polar residues" evidence="1">
    <location>
        <begin position="660"/>
        <end position="672"/>
    </location>
</feature>
<dbReference type="Pfam" id="PF00554">
    <property type="entry name" value="RHD_DNA_bind"/>
    <property type="match status" value="1"/>
</dbReference>
<dbReference type="GO" id="GO:0033554">
    <property type="term" value="P:cellular response to stress"/>
    <property type="evidence" value="ECO:0007669"/>
    <property type="project" value="TreeGrafter"/>
</dbReference>
<accession>A0A1X9GD47</accession>
<feature type="region of interest" description="Disordered" evidence="1">
    <location>
        <begin position="649"/>
        <end position="672"/>
    </location>
</feature>
<dbReference type="SUPFAM" id="SSF49417">
    <property type="entry name" value="p53-like transcription factors"/>
    <property type="match status" value="1"/>
</dbReference>
<dbReference type="AlphaFoldDB" id="A0A1X9GD47"/>
<sequence>MSNNAGTNNDEVRLSSKDLEYLLQAGNVNFEGIDLLQMDPNVAQQILQFKQSQIADPNLNTTAASNVSARPSKSRPGHSMTRQPSKGTQVQGPWVEIVEQPRARGLRFRYECEGRSAGSIPGENSTPERKTFPSIKIHNYNGPAVIVVSCVTKEEPYKPHPHNLVGKDCKKGVCTLRIRDTTTVSFPHLGIQCAKKKDVEGNLKMRQDINVDPYQTGFKHKSQNIDLNVVRLCFQVFLPDDQGKITRIVPPVVSHPIHDKKALNDLVICRVDRTSGKPRGGDEVFLLCEKINRDDIRVRFYEERDGQIVWEGFGDFGQNDVHRQFAIVFKTPPYQDQYLTQPVEVQMQIQRSSDLEGSDPIAFTYQPEDPDPDRILEKRKRKAASLNFLTTPGGDSQINQETLKQRLKLKATRTGNRVKHENVSVKEEVRSPDMPLYSYQNIGSQKVQPDVTMANIVQPQQPQVSQLDMATATIASQSGMSGGKIQYTPGQIPSVTLTPQILQLLASANLLTTQQPNQMNPVLQQQLPTSAAQTFQSDTGMQHMQTDQQPQTNPQIELLKQYLLQAVATQQGQAGAQGVANPVMTNNDPNMQAQNQDMSSLGSLDQSLLQSIFQGDSPMVSFESLEGLTGNIAELNYDPNIGGFETVGGDSSAQSSQQQYDETTAAVQNLNG</sequence>
<gene>
    <name evidence="3" type="primary">NF-kB</name>
</gene>
<dbReference type="PRINTS" id="PR00057">
    <property type="entry name" value="NFKBTNSCPFCT"/>
</dbReference>
<dbReference type="PANTHER" id="PTHR24169">
    <property type="entry name" value="NUCLEAR FACTOR NF-KAPPA-B PROTEIN"/>
    <property type="match status" value="1"/>
</dbReference>
<dbReference type="InterPro" id="IPR032397">
    <property type="entry name" value="RHD_dimer"/>
</dbReference>
<feature type="region of interest" description="Disordered" evidence="1">
    <location>
        <begin position="62"/>
        <end position="93"/>
    </location>
</feature>
<dbReference type="Pfam" id="PF16179">
    <property type="entry name" value="RHD_dimer"/>
    <property type="match status" value="1"/>
</dbReference>
<dbReference type="GO" id="GO:0005634">
    <property type="term" value="C:nucleus"/>
    <property type="evidence" value="ECO:0007669"/>
    <property type="project" value="InterPro"/>
</dbReference>
<dbReference type="PROSITE" id="PS01204">
    <property type="entry name" value="REL_1"/>
    <property type="match status" value="1"/>
</dbReference>
<dbReference type="GO" id="GO:0034097">
    <property type="term" value="P:response to cytokine"/>
    <property type="evidence" value="ECO:0007669"/>
    <property type="project" value="TreeGrafter"/>
</dbReference>
<reference evidence="3" key="1">
    <citation type="submission" date="2015-05" db="EMBL/GenBank/DDBJ databases">
        <title>Cloning and mRNA Expression of immunity interrelated genes in Cyclina sinensis.</title>
        <authorList>
            <person name="Pan B."/>
            <person name="Yang Y."/>
            <person name="Gao S."/>
        </authorList>
    </citation>
    <scope>NUCLEOTIDE SEQUENCE</scope>
    <source>
        <tissue evidence="3">Blood</tissue>
    </source>
</reference>
<dbReference type="Gene3D" id="2.60.40.340">
    <property type="entry name" value="Rel homology domain (RHD), DNA-binding domain"/>
    <property type="match status" value="1"/>
</dbReference>
<dbReference type="PROSITE" id="PS50254">
    <property type="entry name" value="REL_2"/>
    <property type="match status" value="1"/>
</dbReference>
<protein>
    <submittedName>
        <fullName evidence="3">Nuclear factor-kB</fullName>
    </submittedName>
</protein>
<evidence type="ECO:0000256" key="1">
    <source>
        <dbReference type="SAM" id="MobiDB-lite"/>
    </source>
</evidence>
<dbReference type="GO" id="GO:0045087">
    <property type="term" value="P:innate immune response"/>
    <property type="evidence" value="ECO:0007669"/>
    <property type="project" value="TreeGrafter"/>
</dbReference>
<feature type="compositionally biased region" description="Polar residues" evidence="1">
    <location>
        <begin position="62"/>
        <end position="71"/>
    </location>
</feature>
<dbReference type="GO" id="GO:0045944">
    <property type="term" value="P:positive regulation of transcription by RNA polymerase II"/>
    <property type="evidence" value="ECO:0007669"/>
    <property type="project" value="TreeGrafter"/>
</dbReference>
<dbReference type="InterPro" id="IPR014756">
    <property type="entry name" value="Ig_E-set"/>
</dbReference>
<dbReference type="GO" id="GO:0038061">
    <property type="term" value="P:non-canonical NF-kappaB signal transduction"/>
    <property type="evidence" value="ECO:0007669"/>
    <property type="project" value="TreeGrafter"/>
</dbReference>
<proteinExistence type="evidence at transcript level"/>
<feature type="compositionally biased region" description="Polar residues" evidence="1">
    <location>
        <begin position="80"/>
        <end position="91"/>
    </location>
</feature>
<dbReference type="InterPro" id="IPR033926">
    <property type="entry name" value="IPT_NFkappaB"/>
</dbReference>
<dbReference type="PANTHER" id="PTHR24169:SF25">
    <property type="entry name" value="DORSAL-RELATED IMMUNITY FACTOR DIF-RELATED"/>
    <property type="match status" value="1"/>
</dbReference>
<dbReference type="FunFam" id="2.60.40.10:FF:000046">
    <property type="entry name" value="Nuclear factor NF-kappa-B p105 subunit"/>
    <property type="match status" value="1"/>
</dbReference>
<dbReference type="InterPro" id="IPR037059">
    <property type="entry name" value="RHD_DNA_bind_dom_sf"/>
</dbReference>
<dbReference type="GO" id="GO:0000978">
    <property type="term" value="F:RNA polymerase II cis-regulatory region sequence-specific DNA binding"/>
    <property type="evidence" value="ECO:0007669"/>
    <property type="project" value="TreeGrafter"/>
</dbReference>
<dbReference type="InterPro" id="IPR002909">
    <property type="entry name" value="IPT_dom"/>
</dbReference>
<dbReference type="InterPro" id="IPR011363">
    <property type="entry name" value="Dif"/>
</dbReference>
<dbReference type="InterPro" id="IPR013783">
    <property type="entry name" value="Ig-like_fold"/>
</dbReference>
<dbReference type="SUPFAM" id="SSF81296">
    <property type="entry name" value="E set domains"/>
    <property type="match status" value="1"/>
</dbReference>
<dbReference type="Gene3D" id="2.60.40.10">
    <property type="entry name" value="Immunoglobulins"/>
    <property type="match status" value="1"/>
</dbReference>
<evidence type="ECO:0000259" key="2">
    <source>
        <dbReference type="PROSITE" id="PS50254"/>
    </source>
</evidence>
<name>A0A1X9GD47_CYCSN</name>
<dbReference type="GO" id="GO:0005737">
    <property type="term" value="C:cytoplasm"/>
    <property type="evidence" value="ECO:0007669"/>
    <property type="project" value="InterPro"/>
</dbReference>
<dbReference type="CDD" id="cd01177">
    <property type="entry name" value="IPT_NFkappaB"/>
    <property type="match status" value="1"/>
</dbReference>
<dbReference type="SMART" id="SM00429">
    <property type="entry name" value="IPT"/>
    <property type="match status" value="1"/>
</dbReference>
<dbReference type="CDD" id="cd07887">
    <property type="entry name" value="RHD-n_Dorsal_Dif"/>
    <property type="match status" value="1"/>
</dbReference>
<dbReference type="PIRSF" id="PIRSF001716">
    <property type="entry name" value="Dorsal"/>
    <property type="match status" value="1"/>
</dbReference>
<dbReference type="EMBL" id="KR732937">
    <property type="protein sequence ID" value="ALA99939.1"/>
    <property type="molecule type" value="mRNA"/>
</dbReference>
<evidence type="ECO:0000313" key="3">
    <source>
        <dbReference type="EMBL" id="ALA99939.1"/>
    </source>
</evidence>
<dbReference type="GO" id="GO:0000981">
    <property type="term" value="F:DNA-binding transcription factor activity, RNA polymerase II-specific"/>
    <property type="evidence" value="ECO:0007669"/>
    <property type="project" value="TreeGrafter"/>
</dbReference>
<dbReference type="InterPro" id="IPR030492">
    <property type="entry name" value="RHD_CS"/>
</dbReference>
<organism evidence="3">
    <name type="scientific">Cyclina sinensis</name>
    <name type="common">Venus clam</name>
    <dbReference type="NCBI Taxonomy" id="120566"/>
    <lineage>
        <taxon>Eukaryota</taxon>
        <taxon>Metazoa</taxon>
        <taxon>Spiralia</taxon>
        <taxon>Lophotrochozoa</taxon>
        <taxon>Mollusca</taxon>
        <taxon>Bivalvia</taxon>
        <taxon>Autobranchia</taxon>
        <taxon>Heteroconchia</taxon>
        <taxon>Euheterodonta</taxon>
        <taxon>Imparidentia</taxon>
        <taxon>Neoheterodontei</taxon>
        <taxon>Venerida</taxon>
        <taxon>Veneroidea</taxon>
        <taxon>Veneridae</taxon>
        <taxon>Cyclina</taxon>
    </lineage>
</organism>
<dbReference type="InterPro" id="IPR000451">
    <property type="entry name" value="NFkB/Dor"/>
</dbReference>
<dbReference type="InterPro" id="IPR008967">
    <property type="entry name" value="p53-like_TF_DNA-bd_sf"/>
</dbReference>
<feature type="region of interest" description="Disordered" evidence="1">
    <location>
        <begin position="528"/>
        <end position="551"/>
    </location>
</feature>
<feature type="domain" description="RHD" evidence="2">
    <location>
        <begin position="90"/>
        <end position="264"/>
    </location>
</feature>